<dbReference type="SUPFAM" id="SSF54001">
    <property type="entry name" value="Cysteine proteinases"/>
    <property type="match status" value="1"/>
</dbReference>
<keyword evidence="6 11" id="KW-0378">Hydrolase</keyword>
<dbReference type="EC" id="3.4.22.-" evidence="11"/>
<evidence type="ECO:0000313" key="14">
    <source>
        <dbReference type="Proteomes" id="UP000681967"/>
    </source>
</evidence>
<evidence type="ECO:0000313" key="13">
    <source>
        <dbReference type="EMBL" id="CAF5130540.1"/>
    </source>
</evidence>
<feature type="domain" description="Peptidase C54 catalytic" evidence="12">
    <location>
        <begin position="44"/>
        <end position="160"/>
    </location>
</feature>
<keyword evidence="8 11" id="KW-0653">Protein transport</keyword>
<dbReference type="GO" id="GO:0004197">
    <property type="term" value="F:cysteine-type endopeptidase activity"/>
    <property type="evidence" value="ECO:0007669"/>
    <property type="project" value="TreeGrafter"/>
</dbReference>
<protein>
    <recommendedName>
        <fullName evidence="11">Cysteine protease</fullName>
        <ecNumber evidence="11">3.4.22.-</ecNumber>
    </recommendedName>
</protein>
<dbReference type="AlphaFoldDB" id="A0A8S3FN37"/>
<keyword evidence="7" id="KW-0788">Thiol protease</keyword>
<evidence type="ECO:0000256" key="3">
    <source>
        <dbReference type="ARBA" id="ARBA00022448"/>
    </source>
</evidence>
<dbReference type="GO" id="GO:0015031">
    <property type="term" value="P:protein transport"/>
    <property type="evidence" value="ECO:0007669"/>
    <property type="project" value="UniProtKB-KW"/>
</dbReference>
<evidence type="ECO:0000259" key="12">
    <source>
        <dbReference type="Pfam" id="PF03416"/>
    </source>
</evidence>
<dbReference type="Pfam" id="PF03416">
    <property type="entry name" value="Peptidase_C54"/>
    <property type="match status" value="1"/>
</dbReference>
<keyword evidence="5 11" id="KW-0645">Protease</keyword>
<evidence type="ECO:0000256" key="7">
    <source>
        <dbReference type="ARBA" id="ARBA00022807"/>
    </source>
</evidence>
<keyword evidence="4 11" id="KW-0963">Cytoplasm</keyword>
<dbReference type="PANTHER" id="PTHR22624:SF49">
    <property type="entry name" value="CYSTEINE PROTEASE"/>
    <property type="match status" value="1"/>
</dbReference>
<keyword evidence="3" id="KW-0813">Transport</keyword>
<evidence type="ECO:0000256" key="5">
    <source>
        <dbReference type="ARBA" id="ARBA00022670"/>
    </source>
</evidence>
<comment type="catalytic activity">
    <reaction evidence="10">
        <text>[protein]-C-terminal L-amino acid-glycyl-phosphatidylethanolamide + H2O = [protein]-C-terminal L-amino acid-glycine + a 1,2-diacyl-sn-glycero-3-phosphoethanolamine</text>
        <dbReference type="Rhea" id="RHEA:67548"/>
        <dbReference type="Rhea" id="RHEA-COMP:17323"/>
        <dbReference type="Rhea" id="RHEA-COMP:17324"/>
        <dbReference type="ChEBI" id="CHEBI:15377"/>
        <dbReference type="ChEBI" id="CHEBI:64612"/>
        <dbReference type="ChEBI" id="CHEBI:172940"/>
        <dbReference type="ChEBI" id="CHEBI:172941"/>
    </reaction>
    <physiologicalReaction direction="left-to-right" evidence="10">
        <dbReference type="Rhea" id="RHEA:67549"/>
    </physiologicalReaction>
</comment>
<dbReference type="InterPro" id="IPR046792">
    <property type="entry name" value="Peptidase_C54_cat"/>
</dbReference>
<evidence type="ECO:0000256" key="4">
    <source>
        <dbReference type="ARBA" id="ARBA00022490"/>
    </source>
</evidence>
<comment type="caution">
    <text evidence="13">The sequence shown here is derived from an EMBL/GenBank/DDBJ whole genome shotgun (WGS) entry which is preliminary data.</text>
</comment>
<dbReference type="GO" id="GO:0000423">
    <property type="term" value="P:mitophagy"/>
    <property type="evidence" value="ECO:0007669"/>
    <property type="project" value="TreeGrafter"/>
</dbReference>
<evidence type="ECO:0000256" key="1">
    <source>
        <dbReference type="ARBA" id="ARBA00004496"/>
    </source>
</evidence>
<dbReference type="GO" id="GO:0000045">
    <property type="term" value="P:autophagosome assembly"/>
    <property type="evidence" value="ECO:0007669"/>
    <property type="project" value="TreeGrafter"/>
</dbReference>
<dbReference type="GO" id="GO:0005737">
    <property type="term" value="C:cytoplasm"/>
    <property type="evidence" value="ECO:0007669"/>
    <property type="project" value="UniProtKB-SubCell"/>
</dbReference>
<name>A0A8S3FN37_9BILA</name>
<dbReference type="EMBL" id="CAJOBH010247884">
    <property type="protein sequence ID" value="CAF5130540.1"/>
    <property type="molecule type" value="Genomic_DNA"/>
</dbReference>
<proteinExistence type="inferred from homology"/>
<evidence type="ECO:0000256" key="9">
    <source>
        <dbReference type="ARBA" id="ARBA00023006"/>
    </source>
</evidence>
<dbReference type="Proteomes" id="UP000681967">
    <property type="component" value="Unassembled WGS sequence"/>
</dbReference>
<evidence type="ECO:0000256" key="2">
    <source>
        <dbReference type="ARBA" id="ARBA00010958"/>
    </source>
</evidence>
<dbReference type="InterPro" id="IPR005078">
    <property type="entry name" value="Peptidase_C54"/>
</dbReference>
<dbReference type="GO" id="GO:0034727">
    <property type="term" value="P:piecemeal microautophagy of the nucleus"/>
    <property type="evidence" value="ECO:0007669"/>
    <property type="project" value="TreeGrafter"/>
</dbReference>
<evidence type="ECO:0000256" key="6">
    <source>
        <dbReference type="ARBA" id="ARBA00022801"/>
    </source>
</evidence>
<comment type="similarity">
    <text evidence="2 11">Belongs to the peptidase C54 family.</text>
</comment>
<comment type="function">
    <text evidence="11">Cysteine protease that plays a key role in autophagy by mediating both proteolytic activation and delipidation of ATG8 family proteins.</text>
</comment>
<evidence type="ECO:0000256" key="8">
    <source>
        <dbReference type="ARBA" id="ARBA00022927"/>
    </source>
</evidence>
<dbReference type="GO" id="GO:0019786">
    <property type="term" value="F:protein-phosphatidylethanolamide deconjugating activity"/>
    <property type="evidence" value="ECO:0007669"/>
    <property type="project" value="InterPro"/>
</dbReference>
<gene>
    <name evidence="13" type="ORF">BYL167_LOCUS68439</name>
</gene>
<comment type="subcellular location">
    <subcellularLocation>
        <location evidence="1 11">Cytoplasm</location>
    </subcellularLocation>
</comment>
<dbReference type="GO" id="GO:0035973">
    <property type="term" value="P:aggrephagy"/>
    <property type="evidence" value="ECO:0007669"/>
    <property type="project" value="TreeGrafter"/>
</dbReference>
<reference evidence="13" key="1">
    <citation type="submission" date="2021-02" db="EMBL/GenBank/DDBJ databases">
        <authorList>
            <person name="Nowell W R."/>
        </authorList>
    </citation>
    <scope>NUCLEOTIDE SEQUENCE</scope>
</reference>
<accession>A0A8S3FN37</accession>
<dbReference type="GO" id="GO:0016485">
    <property type="term" value="P:protein processing"/>
    <property type="evidence" value="ECO:0007669"/>
    <property type="project" value="TreeGrafter"/>
</dbReference>
<sequence>MQYFTILLVNFGLHIELDLHRLVSSILTKIFFQTSIILHSGGPSGPTKDTGWGCMMRCGQMMLAEGYVRFFLPAGRYFRWHPQLVDTTYWDILNMFIDKRHSSYSIQQIVQMGNSEGKEIGQWFGPNTIAQVLRRIASNEFERPINVHVAMDNTLVLDEIR</sequence>
<dbReference type="InterPro" id="IPR038765">
    <property type="entry name" value="Papain-like_cys_pep_sf"/>
</dbReference>
<organism evidence="13 14">
    <name type="scientific">Rotaria magnacalcarata</name>
    <dbReference type="NCBI Taxonomy" id="392030"/>
    <lineage>
        <taxon>Eukaryota</taxon>
        <taxon>Metazoa</taxon>
        <taxon>Spiralia</taxon>
        <taxon>Gnathifera</taxon>
        <taxon>Rotifera</taxon>
        <taxon>Eurotatoria</taxon>
        <taxon>Bdelloidea</taxon>
        <taxon>Philodinida</taxon>
        <taxon>Philodinidae</taxon>
        <taxon>Rotaria</taxon>
    </lineage>
</organism>
<evidence type="ECO:0000256" key="11">
    <source>
        <dbReference type="RuleBase" id="RU363115"/>
    </source>
</evidence>
<evidence type="ECO:0000256" key="10">
    <source>
        <dbReference type="ARBA" id="ARBA00029362"/>
    </source>
</evidence>
<dbReference type="PANTHER" id="PTHR22624">
    <property type="entry name" value="CYSTEINE PROTEASE ATG4"/>
    <property type="match status" value="1"/>
</dbReference>
<keyword evidence="9 11" id="KW-0072">Autophagy</keyword>